<dbReference type="OrthoDB" id="2756257at2759"/>
<feature type="domain" description="Peptidase S33 tripeptidyl aminopeptidase-like C-terminal" evidence="3">
    <location>
        <begin position="449"/>
        <end position="544"/>
    </location>
</feature>
<dbReference type="AlphaFoldDB" id="A0A5C2S9G1"/>
<evidence type="ECO:0000256" key="2">
    <source>
        <dbReference type="SAM" id="SignalP"/>
    </source>
</evidence>
<feature type="signal peptide" evidence="2">
    <location>
        <begin position="1"/>
        <end position="24"/>
    </location>
</feature>
<sequence length="569" mass="63725">MPSLPKCQLLGFLVGVLLAGGAIAADTASDDAGQTFRAYDARPCREGSIIECGEVRVPLDWHHPSTGDGSVVFARYPATNPDTRKGTVFLHSGVWSFFSSVRAPQIDLNRQAHALHQRLNGEYDLVMWTPRGRGTPGISVPGTLSCFEDSIDMSTFYWDMGIRELDNPEAPLSWDEDTLEWTHKQTADEALMFHRVQERTVISCLENAEYQEQADMLKYMGTAATVRDMVAMADAFDGPDAPIHFWGIQPGSLIGSYLQKMFPERAGRLVMDDPVDPITYNEVQGYLRWQSDIATANTSVAILEESCTSDKLADCAYPSGPPRPDMAFVAMSINLLRRDLMGWINQPVVELQNSRNRQFYDSIQKEPSVTQNWKTFEEYAKVIAGHSFWGARPVMDPDALGLRDMPIICGDALYEHDPDNKTLRADAEAVLKGSLHSVPLLMSSAFPSWRFLCHLWPIRAVERVSFSAPQDQTPVQETLVLLRKPDPWNYPRVSDADARRLWPDAHVFADLEFGQYMFDHNNCNLDLIASFLANGTVPEDGSPCANGDERRHQASHALHRKAHKSPRVL</sequence>
<evidence type="ECO:0000256" key="1">
    <source>
        <dbReference type="SAM" id="MobiDB-lite"/>
    </source>
</evidence>
<dbReference type="Gene3D" id="3.40.50.1820">
    <property type="entry name" value="alpha/beta hydrolase"/>
    <property type="match status" value="1"/>
</dbReference>
<keyword evidence="5" id="KW-1185">Reference proteome</keyword>
<protein>
    <recommendedName>
        <fullName evidence="3">Peptidase S33 tripeptidyl aminopeptidase-like C-terminal domain-containing protein</fullName>
    </recommendedName>
</protein>
<dbReference type="Pfam" id="PF08386">
    <property type="entry name" value="Abhydrolase_4"/>
    <property type="match status" value="1"/>
</dbReference>
<dbReference type="Proteomes" id="UP000313359">
    <property type="component" value="Unassembled WGS sequence"/>
</dbReference>
<organism evidence="4 5">
    <name type="scientific">Lentinus tigrinus ALCF2SS1-6</name>
    <dbReference type="NCBI Taxonomy" id="1328759"/>
    <lineage>
        <taxon>Eukaryota</taxon>
        <taxon>Fungi</taxon>
        <taxon>Dikarya</taxon>
        <taxon>Basidiomycota</taxon>
        <taxon>Agaricomycotina</taxon>
        <taxon>Agaricomycetes</taxon>
        <taxon>Polyporales</taxon>
        <taxon>Polyporaceae</taxon>
        <taxon>Lentinus</taxon>
    </lineage>
</organism>
<dbReference type="STRING" id="1328759.A0A5C2S9G1"/>
<accession>A0A5C2S9G1</accession>
<name>A0A5C2S9G1_9APHY</name>
<dbReference type="SUPFAM" id="SSF53474">
    <property type="entry name" value="alpha/beta-Hydrolases"/>
    <property type="match status" value="1"/>
</dbReference>
<reference evidence="4" key="1">
    <citation type="journal article" date="2018" name="Genome Biol. Evol.">
        <title>Genomics and development of Lentinus tigrinus, a white-rot wood-decaying mushroom with dimorphic fruiting bodies.</title>
        <authorList>
            <person name="Wu B."/>
            <person name="Xu Z."/>
            <person name="Knudson A."/>
            <person name="Carlson A."/>
            <person name="Chen N."/>
            <person name="Kovaka S."/>
            <person name="LaButti K."/>
            <person name="Lipzen A."/>
            <person name="Pennachio C."/>
            <person name="Riley R."/>
            <person name="Schakwitz W."/>
            <person name="Umezawa K."/>
            <person name="Ohm R.A."/>
            <person name="Grigoriev I.V."/>
            <person name="Nagy L.G."/>
            <person name="Gibbons J."/>
            <person name="Hibbett D."/>
        </authorList>
    </citation>
    <scope>NUCLEOTIDE SEQUENCE [LARGE SCALE GENOMIC DNA]</scope>
    <source>
        <strain evidence="4">ALCF2SS1-6</strain>
    </source>
</reference>
<keyword evidence="2" id="KW-0732">Signal</keyword>
<gene>
    <name evidence="4" type="ORF">L227DRAFT_100327</name>
</gene>
<evidence type="ECO:0000259" key="3">
    <source>
        <dbReference type="Pfam" id="PF08386"/>
    </source>
</evidence>
<feature type="compositionally biased region" description="Basic residues" evidence="1">
    <location>
        <begin position="553"/>
        <end position="569"/>
    </location>
</feature>
<feature type="region of interest" description="Disordered" evidence="1">
    <location>
        <begin position="542"/>
        <end position="569"/>
    </location>
</feature>
<proteinExistence type="predicted"/>
<evidence type="ECO:0000313" key="4">
    <source>
        <dbReference type="EMBL" id="RPD60371.1"/>
    </source>
</evidence>
<dbReference type="InterPro" id="IPR029058">
    <property type="entry name" value="AB_hydrolase_fold"/>
</dbReference>
<dbReference type="InterPro" id="IPR013595">
    <property type="entry name" value="Pept_S33_TAP-like_C"/>
</dbReference>
<evidence type="ECO:0000313" key="5">
    <source>
        <dbReference type="Proteomes" id="UP000313359"/>
    </source>
</evidence>
<dbReference type="EMBL" id="ML122266">
    <property type="protein sequence ID" value="RPD60371.1"/>
    <property type="molecule type" value="Genomic_DNA"/>
</dbReference>
<feature type="chain" id="PRO_5022794527" description="Peptidase S33 tripeptidyl aminopeptidase-like C-terminal domain-containing protein" evidence="2">
    <location>
        <begin position="25"/>
        <end position="569"/>
    </location>
</feature>